<evidence type="ECO:0000313" key="2">
    <source>
        <dbReference type="Proteomes" id="UP000078200"/>
    </source>
</evidence>
<accession>A0A1A9UXJ7</accession>
<protein>
    <submittedName>
        <fullName evidence="1">Uncharacterized protein</fullName>
    </submittedName>
</protein>
<sequence length="120" mass="13387">MKTTGTAFHNLDIKNLESYLLMPRWASNGFAGFEVVEHTPLKLIEVVAQKKVNNSELADARDILSPLSRRRNRSSLSSQLGILGDERKNGSLARIKERNAIPSDNFDILSYLDCGSDPEI</sequence>
<organism evidence="1 2">
    <name type="scientific">Glossina austeni</name>
    <name type="common">Savannah tsetse fly</name>
    <dbReference type="NCBI Taxonomy" id="7395"/>
    <lineage>
        <taxon>Eukaryota</taxon>
        <taxon>Metazoa</taxon>
        <taxon>Ecdysozoa</taxon>
        <taxon>Arthropoda</taxon>
        <taxon>Hexapoda</taxon>
        <taxon>Insecta</taxon>
        <taxon>Pterygota</taxon>
        <taxon>Neoptera</taxon>
        <taxon>Endopterygota</taxon>
        <taxon>Diptera</taxon>
        <taxon>Brachycera</taxon>
        <taxon>Muscomorpha</taxon>
        <taxon>Hippoboscoidea</taxon>
        <taxon>Glossinidae</taxon>
        <taxon>Glossina</taxon>
    </lineage>
</organism>
<dbReference type="VEuPathDB" id="VectorBase:GAUT019007"/>
<name>A0A1A9UXJ7_GLOAU</name>
<dbReference type="Proteomes" id="UP000078200">
    <property type="component" value="Unassembled WGS sequence"/>
</dbReference>
<evidence type="ECO:0000313" key="1">
    <source>
        <dbReference type="EnsemblMetazoa" id="GAUT019007-PA"/>
    </source>
</evidence>
<keyword evidence="2" id="KW-1185">Reference proteome</keyword>
<proteinExistence type="predicted"/>
<dbReference type="EnsemblMetazoa" id="GAUT019007-RA">
    <property type="protein sequence ID" value="GAUT019007-PA"/>
    <property type="gene ID" value="GAUT019007"/>
</dbReference>
<dbReference type="AlphaFoldDB" id="A0A1A9UXJ7"/>
<reference evidence="1" key="1">
    <citation type="submission" date="2020-05" db="UniProtKB">
        <authorList>
            <consortium name="EnsemblMetazoa"/>
        </authorList>
    </citation>
    <scope>IDENTIFICATION</scope>
    <source>
        <strain evidence="1">TTRI</strain>
    </source>
</reference>